<organism evidence="2 3">
    <name type="scientific">Paenibacillus polygoni</name>
    <dbReference type="NCBI Taxonomy" id="3050112"/>
    <lineage>
        <taxon>Bacteria</taxon>
        <taxon>Bacillati</taxon>
        <taxon>Bacillota</taxon>
        <taxon>Bacilli</taxon>
        <taxon>Bacillales</taxon>
        <taxon>Paenibacillaceae</taxon>
        <taxon>Paenibacillus</taxon>
    </lineage>
</organism>
<protein>
    <submittedName>
        <fullName evidence="2">Uncharacterized protein</fullName>
    </submittedName>
</protein>
<evidence type="ECO:0000256" key="1">
    <source>
        <dbReference type="SAM" id="MobiDB-lite"/>
    </source>
</evidence>
<proteinExistence type="predicted"/>
<keyword evidence="3" id="KW-1185">Reference proteome</keyword>
<dbReference type="EMBL" id="CP127162">
    <property type="protein sequence ID" value="WIV17337.1"/>
    <property type="molecule type" value="Genomic_DNA"/>
</dbReference>
<accession>A0ABY8WYU6</accession>
<dbReference type="RefSeq" id="WP_285741637.1">
    <property type="nucleotide sequence ID" value="NZ_CP127162.1"/>
</dbReference>
<evidence type="ECO:0000313" key="3">
    <source>
        <dbReference type="Proteomes" id="UP001236415"/>
    </source>
</evidence>
<name>A0ABY8WYU6_9BACL</name>
<evidence type="ECO:0000313" key="2">
    <source>
        <dbReference type="EMBL" id="WIV17337.1"/>
    </source>
</evidence>
<feature type="region of interest" description="Disordered" evidence="1">
    <location>
        <begin position="1"/>
        <end position="20"/>
    </location>
</feature>
<reference evidence="2 3" key="1">
    <citation type="submission" date="2023-06" db="EMBL/GenBank/DDBJ databases">
        <title>Paenibacillus polygonum sp. nov., an endophytic bacterium, isolated from Polygonum lapathifolium L. in Nanji Wetland National Nature Reserve, South of Poyang Lake, Jiangxi Province, China.</title>
        <authorList>
            <person name="Yu Z."/>
        </authorList>
    </citation>
    <scope>NUCLEOTIDE SEQUENCE [LARGE SCALE GENOMIC DNA]</scope>
    <source>
        <strain evidence="2 3">C31</strain>
    </source>
</reference>
<gene>
    <name evidence="2" type="ORF">QPK24_12920</name>
</gene>
<sequence>MVGWNESQDLETSKYEEQSTDPSLYSVLIHFTPQAPFIYLIENDVFEVNAGVAFIDSDLQIAGAFVCQNGLKTIEEVDDFLSDYQLINPIRIDYC</sequence>
<dbReference type="Proteomes" id="UP001236415">
    <property type="component" value="Chromosome"/>
</dbReference>